<comment type="similarity">
    <text evidence="1">Belongs to the UPF0065 (bug) family.</text>
</comment>
<evidence type="ECO:0000313" key="4">
    <source>
        <dbReference type="Proteomes" id="UP000831327"/>
    </source>
</evidence>
<dbReference type="Gene3D" id="3.40.190.10">
    <property type="entry name" value="Periplasmic binding protein-like II"/>
    <property type="match status" value="1"/>
</dbReference>
<dbReference type="PANTHER" id="PTHR42928">
    <property type="entry name" value="TRICARBOXYLATE-BINDING PROTEIN"/>
    <property type="match status" value="1"/>
</dbReference>
<dbReference type="Proteomes" id="UP000831327">
    <property type="component" value="Chromosome"/>
</dbReference>
<evidence type="ECO:0000313" key="3">
    <source>
        <dbReference type="EMBL" id="BDG71696.1"/>
    </source>
</evidence>
<name>A0ABN6NZS7_9PROT</name>
<accession>A0ABN6NZS7</accession>
<dbReference type="Gene3D" id="3.40.190.150">
    <property type="entry name" value="Bordetella uptake gene, domain 1"/>
    <property type="match status" value="1"/>
</dbReference>
<dbReference type="Pfam" id="PF03401">
    <property type="entry name" value="TctC"/>
    <property type="match status" value="1"/>
</dbReference>
<gene>
    <name evidence="3" type="ORF">Rmf_16250</name>
</gene>
<dbReference type="RefSeq" id="WP_244458942.1">
    <property type="nucleotide sequence ID" value="NZ_AP025637.1"/>
</dbReference>
<feature type="signal peptide" evidence="2">
    <location>
        <begin position="1"/>
        <end position="21"/>
    </location>
</feature>
<evidence type="ECO:0000256" key="1">
    <source>
        <dbReference type="ARBA" id="ARBA00006987"/>
    </source>
</evidence>
<dbReference type="CDD" id="cd13578">
    <property type="entry name" value="PBP2_Bug27"/>
    <property type="match status" value="1"/>
</dbReference>
<dbReference type="SUPFAM" id="SSF53850">
    <property type="entry name" value="Periplasmic binding protein-like II"/>
    <property type="match status" value="1"/>
</dbReference>
<dbReference type="InterPro" id="IPR005064">
    <property type="entry name" value="BUG"/>
</dbReference>
<dbReference type="EMBL" id="AP025637">
    <property type="protein sequence ID" value="BDG71696.1"/>
    <property type="molecule type" value="Genomic_DNA"/>
</dbReference>
<keyword evidence="2" id="KW-0732">Signal</keyword>
<evidence type="ECO:0000256" key="2">
    <source>
        <dbReference type="SAM" id="SignalP"/>
    </source>
</evidence>
<dbReference type="PANTHER" id="PTHR42928:SF5">
    <property type="entry name" value="BLR1237 PROTEIN"/>
    <property type="match status" value="1"/>
</dbReference>
<protein>
    <submittedName>
        <fullName evidence="3">MFS transporter</fullName>
    </submittedName>
</protein>
<organism evidence="3 4">
    <name type="scientific">Roseomonas fluvialis</name>
    <dbReference type="NCBI Taxonomy" id="1750527"/>
    <lineage>
        <taxon>Bacteria</taxon>
        <taxon>Pseudomonadati</taxon>
        <taxon>Pseudomonadota</taxon>
        <taxon>Alphaproteobacteria</taxon>
        <taxon>Acetobacterales</taxon>
        <taxon>Roseomonadaceae</taxon>
        <taxon>Roseomonas</taxon>
    </lineage>
</organism>
<sequence>MIDRRRTLLLAPSLLAAPALAQSPAWPNRPIRFVVPLPPGGSSDLMGRMIATRISDAVGQPVVVDNRPGAGGTVGTAFVAQSPPDGYTLMLGNTASHINAPLLFRSAGYDGITDFAPVAPFATITNIVVVHPSLPVTSIAELIAYARANPGRVNFGSAGAGGTLHLSGELFKIRTGVDIVHVPYRGGAAMITDLVAGQVQLAFDNFPQIIPHVRSGAVRAIAVTSAQRWPLSPELPTVQEAGVPDFDITAWFGVMAPARTPQPIIDRINALLRETAREPSHATRLADLGAFPMDMDPVAFGAFMRAERARCAEIIRVSGARVD</sequence>
<keyword evidence="4" id="KW-1185">Reference proteome</keyword>
<feature type="chain" id="PRO_5047240733" evidence="2">
    <location>
        <begin position="22"/>
        <end position="323"/>
    </location>
</feature>
<dbReference type="PIRSF" id="PIRSF017082">
    <property type="entry name" value="YflP"/>
    <property type="match status" value="1"/>
</dbReference>
<dbReference type="InterPro" id="IPR042100">
    <property type="entry name" value="Bug_dom1"/>
</dbReference>
<proteinExistence type="inferred from homology"/>
<reference evidence="3 4" key="1">
    <citation type="journal article" date="2016" name="Microbes Environ.">
        <title>Phylogenetically diverse aerobic anoxygenic phototrophic bacteria isolated from epilithic biofilms in Tama river, Japan.</title>
        <authorList>
            <person name="Hirose S."/>
            <person name="Matsuura K."/>
            <person name="Haruta S."/>
        </authorList>
    </citation>
    <scope>NUCLEOTIDE SEQUENCE [LARGE SCALE GENOMIC DNA]</scope>
    <source>
        <strain evidence="3 4">S08</strain>
    </source>
</reference>